<feature type="region of interest" description="Disordered" evidence="7">
    <location>
        <begin position="296"/>
        <end position="359"/>
    </location>
</feature>
<dbReference type="Proteomes" id="UP000489600">
    <property type="component" value="Unassembled WGS sequence"/>
</dbReference>
<comment type="subcellular location">
    <subcellularLocation>
        <location evidence="2">Cytoplasm</location>
    </subcellularLocation>
    <subcellularLocation>
        <location evidence="1">Nucleus</location>
    </subcellularLocation>
</comment>
<evidence type="ECO:0000256" key="4">
    <source>
        <dbReference type="ARBA" id="ARBA00022737"/>
    </source>
</evidence>
<organism evidence="10 11">
    <name type="scientific">Arabis nemorensis</name>
    <dbReference type="NCBI Taxonomy" id="586526"/>
    <lineage>
        <taxon>Eukaryota</taxon>
        <taxon>Viridiplantae</taxon>
        <taxon>Streptophyta</taxon>
        <taxon>Embryophyta</taxon>
        <taxon>Tracheophyta</taxon>
        <taxon>Spermatophyta</taxon>
        <taxon>Magnoliopsida</taxon>
        <taxon>eudicotyledons</taxon>
        <taxon>Gunneridae</taxon>
        <taxon>Pentapetalae</taxon>
        <taxon>rosids</taxon>
        <taxon>malvids</taxon>
        <taxon>Brassicales</taxon>
        <taxon>Brassicaceae</taxon>
        <taxon>Arabideae</taxon>
        <taxon>Arabis</taxon>
    </lineage>
</organism>
<dbReference type="GO" id="GO:0005634">
    <property type="term" value="C:nucleus"/>
    <property type="evidence" value="ECO:0007669"/>
    <property type="project" value="UniProtKB-SubCell"/>
</dbReference>
<dbReference type="FunFam" id="1.10.260.100:FF:000005">
    <property type="entry name" value="Ubiquitin domain-containing protein DSK2b"/>
    <property type="match status" value="1"/>
</dbReference>
<dbReference type="InterPro" id="IPR000626">
    <property type="entry name" value="Ubiquitin-like_dom"/>
</dbReference>
<dbReference type="Pfam" id="PF00627">
    <property type="entry name" value="UBA"/>
    <property type="match status" value="1"/>
</dbReference>
<evidence type="ECO:0008006" key="12">
    <source>
        <dbReference type="Google" id="ProtNLM"/>
    </source>
</evidence>
<dbReference type="SMART" id="SM00213">
    <property type="entry name" value="UBQ"/>
    <property type="match status" value="1"/>
</dbReference>
<evidence type="ECO:0000256" key="6">
    <source>
        <dbReference type="ARBA" id="ARBA00053469"/>
    </source>
</evidence>
<dbReference type="FunFam" id="1.10.8.10:FF:000079">
    <property type="entry name" value="Ubiquitin family protein"/>
    <property type="match status" value="1"/>
</dbReference>
<sequence length="555" mass="58753">MSGEGDSNEPKTVVDGGEGGGGEVVAVNVRCSNGSKFSVRTSLESTVESFKALVAQNCDVPANQQRLIYKGRILKDDQTLLSYGLQADHALHMVRGSAPPSSAPPSANAGSQTTTTPSVTRGVGSNDSANTGGESLFPGLGFNPLGGGNAMPGLFGAGLPDLEQAQQQLAQNPNMVRDMMNTPAIQNLMNNPELMRTLIMSNPQMRELVDRNPELGHILNDPSILRQTLEAARNPELMREMMRNTDRAMSNIESTPEGFNMLRRMYENVQEPLLNATTMSGNAGNNADSNPFAALLGNQGQGATQGRDASNNPMTTNAETGTGNAVPNTNPLPNPWGAAGGQTTTPGRTNSGGDTRAPGIGSLGDLIGLGGLEMLGGDPTATPDASQMNQFLQNPAMSQMMQSLLSNPQYMNQIMSLNPQLRSMMDSSPQVREMMQNPEFLRMLSSPETMQQMMTLQQSLFRNTTSQAPGQTGATTGTGNNGGLDLLMNMFGGLGAGGLSGVNQSNVPPEELYATQLQQLEEMGFFDRAENIRALRATNGNVNAAVERLLGSLGQ</sequence>
<feature type="domain" description="UBA" evidence="8">
    <location>
        <begin position="508"/>
        <end position="552"/>
    </location>
</feature>
<keyword evidence="3" id="KW-0963">Cytoplasm</keyword>
<dbReference type="Gene3D" id="3.10.20.90">
    <property type="entry name" value="Phosphatidylinositol 3-kinase Catalytic Subunit, Chain A, domain 1"/>
    <property type="match status" value="1"/>
</dbReference>
<dbReference type="InterPro" id="IPR015940">
    <property type="entry name" value="UBA"/>
</dbReference>
<evidence type="ECO:0000256" key="5">
    <source>
        <dbReference type="ARBA" id="ARBA00023242"/>
    </source>
</evidence>
<dbReference type="PROSITE" id="PS50053">
    <property type="entry name" value="UBIQUITIN_2"/>
    <property type="match status" value="1"/>
</dbReference>
<dbReference type="SMART" id="SM00165">
    <property type="entry name" value="UBA"/>
    <property type="match status" value="1"/>
</dbReference>
<dbReference type="EMBL" id="CABITT030000007">
    <property type="protein sequence ID" value="VVB10229.1"/>
    <property type="molecule type" value="Genomic_DNA"/>
</dbReference>
<dbReference type="InterPro" id="IPR029071">
    <property type="entry name" value="Ubiquitin-like_domsf"/>
</dbReference>
<dbReference type="Pfam" id="PF23195">
    <property type="entry name" value="UBQLN1"/>
    <property type="match status" value="2"/>
</dbReference>
<dbReference type="PROSITE" id="PS50030">
    <property type="entry name" value="UBA"/>
    <property type="match status" value="1"/>
</dbReference>
<dbReference type="GO" id="GO:0006511">
    <property type="term" value="P:ubiquitin-dependent protein catabolic process"/>
    <property type="evidence" value="ECO:0007669"/>
    <property type="project" value="TreeGrafter"/>
</dbReference>
<evidence type="ECO:0000256" key="1">
    <source>
        <dbReference type="ARBA" id="ARBA00004123"/>
    </source>
</evidence>
<feature type="compositionally biased region" description="Polar residues" evidence="7">
    <location>
        <begin position="110"/>
        <end position="133"/>
    </location>
</feature>
<dbReference type="CDD" id="cd14399">
    <property type="entry name" value="UBA_PLICs"/>
    <property type="match status" value="1"/>
</dbReference>
<proteinExistence type="predicted"/>
<name>A0A565C9K8_9BRAS</name>
<comment type="function">
    <text evidence="6">Binds and presumably selects ubiquitin-conjugates for destruction. Prefers multiubiquitin chains rather than single ubiquitins, with a binding affinity for 'Lys-48'-linked ubiquitin chains. Acts as a ubiquitin receptor that associates with the 26S proteasomal docking subunit RPN10 for the indirect recognition of ubiquitinated substrates of ubiquitin/26S proteasome-mediated proteolysis (UPP).</text>
</comment>
<dbReference type="SMART" id="SM00727">
    <property type="entry name" value="STI1"/>
    <property type="match status" value="4"/>
</dbReference>
<dbReference type="SUPFAM" id="SSF54236">
    <property type="entry name" value="Ubiquitin-like"/>
    <property type="match status" value="1"/>
</dbReference>
<feature type="compositionally biased region" description="Polar residues" evidence="7">
    <location>
        <begin position="301"/>
        <end position="331"/>
    </location>
</feature>
<comment type="caution">
    <text evidence="10">The sequence shown here is derived from an EMBL/GenBank/DDBJ whole genome shotgun (WGS) entry which is preliminary data.</text>
</comment>
<dbReference type="InterPro" id="IPR015496">
    <property type="entry name" value="Ubiquilin"/>
</dbReference>
<evidence type="ECO:0000256" key="2">
    <source>
        <dbReference type="ARBA" id="ARBA00004496"/>
    </source>
</evidence>
<dbReference type="PANTHER" id="PTHR10677">
    <property type="entry name" value="UBIQUILIN"/>
    <property type="match status" value="1"/>
</dbReference>
<gene>
    <name evidence="10" type="ORF">ANE_LOCUS20673</name>
</gene>
<feature type="region of interest" description="Disordered" evidence="7">
    <location>
        <begin position="1"/>
        <end position="20"/>
    </location>
</feature>
<protein>
    <recommendedName>
        <fullName evidence="12">Ubiquitin-like domain-containing protein</fullName>
    </recommendedName>
</protein>
<evidence type="ECO:0000259" key="9">
    <source>
        <dbReference type="PROSITE" id="PS50053"/>
    </source>
</evidence>
<keyword evidence="4" id="KW-0677">Repeat</keyword>
<feature type="compositionally biased region" description="Low complexity" evidence="7">
    <location>
        <begin position="97"/>
        <end position="109"/>
    </location>
</feature>
<dbReference type="FunFam" id="3.10.20.90:FF:000183">
    <property type="entry name" value="Ubiquitin domain-containing protein DSK2b"/>
    <property type="match status" value="1"/>
</dbReference>
<evidence type="ECO:0000259" key="8">
    <source>
        <dbReference type="PROSITE" id="PS50030"/>
    </source>
</evidence>
<evidence type="ECO:0000256" key="7">
    <source>
        <dbReference type="SAM" id="MobiDB-lite"/>
    </source>
</evidence>
<dbReference type="Gene3D" id="1.10.260.100">
    <property type="match status" value="1"/>
</dbReference>
<dbReference type="SUPFAM" id="SSF46934">
    <property type="entry name" value="UBA-like"/>
    <property type="match status" value="1"/>
</dbReference>
<feature type="domain" description="Ubiquitin-like" evidence="9">
    <location>
        <begin position="25"/>
        <end position="94"/>
    </location>
</feature>
<evidence type="ECO:0000313" key="10">
    <source>
        <dbReference type="EMBL" id="VVB10229.1"/>
    </source>
</evidence>
<evidence type="ECO:0000256" key="3">
    <source>
        <dbReference type="ARBA" id="ARBA00022490"/>
    </source>
</evidence>
<accession>A0A565C9K8</accession>
<dbReference type="InterPro" id="IPR009060">
    <property type="entry name" value="UBA-like_sf"/>
</dbReference>
<dbReference type="CDD" id="cd16106">
    <property type="entry name" value="Ubl_Dsk2p_like"/>
    <property type="match status" value="1"/>
</dbReference>
<keyword evidence="11" id="KW-1185">Reference proteome</keyword>
<dbReference type="Pfam" id="PF00240">
    <property type="entry name" value="ubiquitin"/>
    <property type="match status" value="1"/>
</dbReference>
<dbReference type="PANTHER" id="PTHR10677:SF48">
    <property type="entry name" value="UBA DOMAIN-CONTAINING PROTEIN"/>
    <property type="match status" value="1"/>
</dbReference>
<dbReference type="Gene3D" id="1.10.8.10">
    <property type="entry name" value="DNA helicase RuvA subunit, C-terminal domain"/>
    <property type="match status" value="1"/>
</dbReference>
<dbReference type="OrthoDB" id="267397at2759"/>
<dbReference type="GO" id="GO:0031593">
    <property type="term" value="F:polyubiquitin modification-dependent protein binding"/>
    <property type="evidence" value="ECO:0007669"/>
    <property type="project" value="TreeGrafter"/>
</dbReference>
<evidence type="ECO:0000313" key="11">
    <source>
        <dbReference type="Proteomes" id="UP000489600"/>
    </source>
</evidence>
<feature type="compositionally biased region" description="Polar residues" evidence="7">
    <location>
        <begin position="341"/>
        <end position="353"/>
    </location>
</feature>
<feature type="region of interest" description="Disordered" evidence="7">
    <location>
        <begin position="95"/>
        <end position="135"/>
    </location>
</feature>
<dbReference type="AlphaFoldDB" id="A0A565C9K8"/>
<dbReference type="InterPro" id="IPR006636">
    <property type="entry name" value="STI1_HS-bd"/>
</dbReference>
<reference evidence="10" key="1">
    <citation type="submission" date="2019-07" db="EMBL/GenBank/DDBJ databases">
        <authorList>
            <person name="Dittberner H."/>
        </authorList>
    </citation>
    <scope>NUCLEOTIDE SEQUENCE [LARGE SCALE GENOMIC DNA]</scope>
</reference>
<keyword evidence="5" id="KW-0539">Nucleus</keyword>
<dbReference type="GO" id="GO:0005829">
    <property type="term" value="C:cytosol"/>
    <property type="evidence" value="ECO:0007669"/>
    <property type="project" value="TreeGrafter"/>
</dbReference>